<dbReference type="AlphaFoldDB" id="A0AAD3T531"/>
<evidence type="ECO:0000313" key="1">
    <source>
        <dbReference type="EMBL" id="GMH22534.1"/>
    </source>
</evidence>
<comment type="caution">
    <text evidence="1">The sequence shown here is derived from an EMBL/GenBank/DDBJ whole genome shotgun (WGS) entry which is preliminary data.</text>
</comment>
<protein>
    <submittedName>
        <fullName evidence="1">Uncharacterized protein</fullName>
    </submittedName>
</protein>
<reference evidence="1" key="1">
    <citation type="submission" date="2023-05" db="EMBL/GenBank/DDBJ databases">
        <title>Nepenthes gracilis genome sequencing.</title>
        <authorList>
            <person name="Fukushima K."/>
        </authorList>
    </citation>
    <scope>NUCLEOTIDE SEQUENCE</scope>
    <source>
        <strain evidence="1">SING2019-196</strain>
    </source>
</reference>
<organism evidence="1 2">
    <name type="scientific">Nepenthes gracilis</name>
    <name type="common">Slender pitcher plant</name>
    <dbReference type="NCBI Taxonomy" id="150966"/>
    <lineage>
        <taxon>Eukaryota</taxon>
        <taxon>Viridiplantae</taxon>
        <taxon>Streptophyta</taxon>
        <taxon>Embryophyta</taxon>
        <taxon>Tracheophyta</taxon>
        <taxon>Spermatophyta</taxon>
        <taxon>Magnoliopsida</taxon>
        <taxon>eudicotyledons</taxon>
        <taxon>Gunneridae</taxon>
        <taxon>Pentapetalae</taxon>
        <taxon>Caryophyllales</taxon>
        <taxon>Nepenthaceae</taxon>
        <taxon>Nepenthes</taxon>
    </lineage>
</organism>
<dbReference type="EMBL" id="BSYO01000024">
    <property type="protein sequence ID" value="GMH22534.1"/>
    <property type="molecule type" value="Genomic_DNA"/>
</dbReference>
<dbReference type="Proteomes" id="UP001279734">
    <property type="component" value="Unassembled WGS sequence"/>
</dbReference>
<sequence length="193" mass="21603">MRALTHTLSSRLLPRPTLVTPLSPHCLTNFLSFSSLLDPSFCRSASSFADLSHISGNFSFLHGFYTAYCRSWQLSVNIMSTSCRSHYPLGRFDRLFPIHGVAFHVTRGLVSCWFAQLRQWVTGFSLGVLGFETRSPRSLFSIHYWWAVLRHGGGGALSFLPIVVHSSACVCAVTALVTAPCWFSVEWYFAARC</sequence>
<gene>
    <name evidence="1" type="ORF">Nepgr_024377</name>
</gene>
<evidence type="ECO:0000313" key="2">
    <source>
        <dbReference type="Proteomes" id="UP001279734"/>
    </source>
</evidence>
<keyword evidence="2" id="KW-1185">Reference proteome</keyword>
<accession>A0AAD3T531</accession>
<proteinExistence type="predicted"/>
<name>A0AAD3T531_NEPGR</name>